<organism evidence="3 4">
    <name type="scientific">Cyanidiococcus yangmingshanensis</name>
    <dbReference type="NCBI Taxonomy" id="2690220"/>
    <lineage>
        <taxon>Eukaryota</taxon>
        <taxon>Rhodophyta</taxon>
        <taxon>Bangiophyceae</taxon>
        <taxon>Cyanidiales</taxon>
        <taxon>Cyanidiaceae</taxon>
        <taxon>Cyanidiococcus</taxon>
    </lineage>
</organism>
<dbReference type="OrthoDB" id="10263265at2759"/>
<dbReference type="GO" id="GO:0036297">
    <property type="term" value="P:interstrand cross-link repair"/>
    <property type="evidence" value="ECO:0007669"/>
    <property type="project" value="InterPro"/>
</dbReference>
<dbReference type="Pfam" id="PF18891">
    <property type="entry name" value="FANCL_d3"/>
    <property type="match status" value="1"/>
</dbReference>
<comment type="caution">
    <text evidence="3">The sequence shown here is derived from an EMBL/GenBank/DDBJ whole genome shotgun (WGS) entry which is preliminary data.</text>
</comment>
<sequence>MRNHVAKTSASCSLEPYMDVMQRLNQICPVWLPEELEAFTFAGFVPITTCAREVGACFLRVHCPRGPLDLGDALVLLDAWAENLLQQRGLENAVQKRLERAHDLAEFVAEVRDLLERCVDGRATIQHRTGNEVPNLTRLALPDPAFYRVLCADLTAIGWSCLRHLEMDFQAMTVEARDRSGRVHELLIRDLLSERPTCVVALPRPLEAVCRPLSDNDRVFFSLSETYDRFQIMLDELDPFFRVLDDFDRYTWVLEPEHPTYVQPTRRITLAPQCSLVVDIDPVDPFRLTSVRFFGSEQRIEGMRNRFYERTGTLGCSPQDAS</sequence>
<feature type="domain" description="FANCL UBC-like" evidence="1">
    <location>
        <begin position="145"/>
        <end position="237"/>
    </location>
</feature>
<dbReference type="PANTHER" id="PTHR13206">
    <property type="entry name" value="UBIQUITIN LIGASE PROTEIN PHF9 FANCONI ANEMIA GROUP L PROTEIN"/>
    <property type="match status" value="1"/>
</dbReference>
<evidence type="ECO:0000313" key="3">
    <source>
        <dbReference type="EMBL" id="KAF6004737.1"/>
    </source>
</evidence>
<dbReference type="InterPro" id="IPR044037">
    <property type="entry name" value="FANCL_d3"/>
</dbReference>
<gene>
    <name evidence="3" type="ORF">F1559_000691</name>
</gene>
<evidence type="ECO:0000259" key="2">
    <source>
        <dbReference type="Pfam" id="PF18891"/>
    </source>
</evidence>
<evidence type="ECO:0000313" key="4">
    <source>
        <dbReference type="Proteomes" id="UP000530660"/>
    </source>
</evidence>
<keyword evidence="4" id="KW-1185">Reference proteome</keyword>
<feature type="domain" description="FANCL UBC-like" evidence="2">
    <location>
        <begin position="239"/>
        <end position="310"/>
    </location>
</feature>
<dbReference type="Pfam" id="PF18890">
    <property type="entry name" value="FANCL_d2"/>
    <property type="match status" value="1"/>
</dbReference>
<dbReference type="Gene3D" id="3.10.110.10">
    <property type="entry name" value="Ubiquitin Conjugating Enzyme"/>
    <property type="match status" value="1"/>
</dbReference>
<dbReference type="EMBL" id="VWRR01000002">
    <property type="protein sequence ID" value="KAF6004737.1"/>
    <property type="molecule type" value="Genomic_DNA"/>
</dbReference>
<dbReference type="InterPro" id="IPR026848">
    <property type="entry name" value="Fancl"/>
</dbReference>
<name>A0A7J7IQB7_9RHOD</name>
<dbReference type="InterPro" id="IPR043003">
    <property type="entry name" value="FANCL_d3_sf"/>
</dbReference>
<dbReference type="PANTHER" id="PTHR13206:SF0">
    <property type="entry name" value="E3 UBIQUITIN-PROTEIN LIGASE FANCL"/>
    <property type="match status" value="1"/>
</dbReference>
<evidence type="ECO:0000259" key="1">
    <source>
        <dbReference type="Pfam" id="PF18890"/>
    </source>
</evidence>
<dbReference type="CDD" id="cd23832">
    <property type="entry name" value="DRWD-C_FANCL"/>
    <property type="match status" value="1"/>
</dbReference>
<reference evidence="3 4" key="1">
    <citation type="journal article" date="2020" name="J. Phycol.">
        <title>Comparative genome analysis reveals Cyanidiococcus gen. nov., a new extremophilic red algal genus sister to Cyanidioschyzon (Cyanidioschyzonaceae, Rhodophyta).</title>
        <authorList>
            <person name="Liu S.-L."/>
            <person name="Chiang Y.-R."/>
            <person name="Yoon H.S."/>
            <person name="Fu H.-Y."/>
        </authorList>
    </citation>
    <scope>NUCLEOTIDE SEQUENCE [LARGE SCALE GENOMIC DNA]</scope>
    <source>
        <strain evidence="3 4">THAL066</strain>
    </source>
</reference>
<proteinExistence type="predicted"/>
<dbReference type="InterPro" id="IPR043898">
    <property type="entry name" value="FANCL_d2"/>
</dbReference>
<dbReference type="GO" id="GO:0061630">
    <property type="term" value="F:ubiquitin protein ligase activity"/>
    <property type="evidence" value="ECO:0007669"/>
    <property type="project" value="TreeGrafter"/>
</dbReference>
<dbReference type="Gene3D" id="3.10.110.20">
    <property type="entry name" value="RWD domain-like"/>
    <property type="match status" value="1"/>
</dbReference>
<dbReference type="InterPro" id="IPR016135">
    <property type="entry name" value="UBQ-conjugating_enzyme/RWD"/>
</dbReference>
<accession>A0A7J7IQB7</accession>
<dbReference type="GO" id="GO:0043240">
    <property type="term" value="C:Fanconi anaemia nuclear complex"/>
    <property type="evidence" value="ECO:0007669"/>
    <property type="project" value="InterPro"/>
</dbReference>
<dbReference type="GO" id="GO:0006513">
    <property type="term" value="P:protein monoubiquitination"/>
    <property type="evidence" value="ECO:0007669"/>
    <property type="project" value="TreeGrafter"/>
</dbReference>
<dbReference type="AlphaFoldDB" id="A0A7J7IQB7"/>
<dbReference type="CDD" id="cd23831">
    <property type="entry name" value="DRWD-N_FANCL"/>
    <property type="match status" value="1"/>
</dbReference>
<protein>
    <submittedName>
        <fullName evidence="3">Uncharacterized protein</fullName>
    </submittedName>
</protein>
<dbReference type="Proteomes" id="UP000530660">
    <property type="component" value="Unassembled WGS sequence"/>
</dbReference>